<name>A0A5C1I7M9_9SPHI</name>
<reference evidence="2 3" key="1">
    <citation type="submission" date="2019-08" db="EMBL/GenBank/DDBJ databases">
        <title>Comparative genome analysis confer to the adaptation heavy metal polluted environment.</title>
        <authorList>
            <person name="Li Y."/>
        </authorList>
    </citation>
    <scope>NUCLEOTIDE SEQUENCE [LARGE SCALE GENOMIC DNA]</scope>
    <source>
        <strain evidence="2">P1</strain>
        <strain evidence="1 3">P2</strain>
    </source>
</reference>
<protein>
    <submittedName>
        <fullName evidence="2">Uncharacterized protein</fullName>
    </submittedName>
</protein>
<evidence type="ECO:0000313" key="2">
    <source>
        <dbReference type="EMBL" id="QEM13716.1"/>
    </source>
</evidence>
<evidence type="ECO:0000313" key="4">
    <source>
        <dbReference type="Proteomes" id="UP000251402"/>
    </source>
</evidence>
<evidence type="ECO:0000313" key="1">
    <source>
        <dbReference type="EMBL" id="QEM06199.1"/>
    </source>
</evidence>
<proteinExistence type="predicted"/>
<keyword evidence="4" id="KW-1185">Reference proteome</keyword>
<dbReference type="OrthoDB" id="799040at2"/>
<dbReference type="EMBL" id="CP043450">
    <property type="protein sequence ID" value="QEM13716.1"/>
    <property type="molecule type" value="Genomic_DNA"/>
</dbReference>
<dbReference type="Proteomes" id="UP000250557">
    <property type="component" value="Chromosome"/>
</dbReference>
<organism evidence="2 4">
    <name type="scientific">Mucilaginibacter rubeus</name>
    <dbReference type="NCBI Taxonomy" id="2027860"/>
    <lineage>
        <taxon>Bacteria</taxon>
        <taxon>Pseudomonadati</taxon>
        <taxon>Bacteroidota</taxon>
        <taxon>Sphingobacteriia</taxon>
        <taxon>Sphingobacteriales</taxon>
        <taxon>Sphingobacteriaceae</taxon>
        <taxon>Mucilaginibacter</taxon>
    </lineage>
</organism>
<accession>A0A5C1I7M9</accession>
<dbReference type="AlphaFoldDB" id="A0A5C1I7M9"/>
<evidence type="ECO:0000313" key="3">
    <source>
        <dbReference type="Proteomes" id="UP000250557"/>
    </source>
</evidence>
<sequence>MMNTKLFKNKVMAIVAMFTIVLGVGAAIAMKAPDHKIKVLPPVQYQFNGTTLSQDKTASNYSVVSGSGPSCDGTALPCVVSVTGDLQTWLNARTDTQIRDQAISTKD</sequence>
<dbReference type="RefSeq" id="WP_129567796.1">
    <property type="nucleotide sequence ID" value="NZ_CP043450.1"/>
</dbReference>
<dbReference type="KEGG" id="mrub:DEO27_028110"/>
<gene>
    <name evidence="2" type="ORF">DEO27_028110</name>
    <name evidence="1" type="ORF">DIU31_022755</name>
</gene>
<dbReference type="Proteomes" id="UP000251402">
    <property type="component" value="Chromosome"/>
</dbReference>
<dbReference type="EMBL" id="CP043451">
    <property type="protein sequence ID" value="QEM06199.1"/>
    <property type="molecule type" value="Genomic_DNA"/>
</dbReference>